<organism evidence="1 2">
    <name type="scientific">Peptoniphilus olsenii</name>
    <dbReference type="NCBI Taxonomy" id="411570"/>
    <lineage>
        <taxon>Bacteria</taxon>
        <taxon>Bacillati</taxon>
        <taxon>Bacillota</taxon>
        <taxon>Tissierellia</taxon>
        <taxon>Tissierellales</taxon>
        <taxon>Peptoniphilaceae</taxon>
        <taxon>Peptoniphilus</taxon>
    </lineage>
</organism>
<gene>
    <name evidence="1" type="ORF">ABID14_000216</name>
</gene>
<dbReference type="InterPro" id="IPR010064">
    <property type="entry name" value="HK97-gp10_tail"/>
</dbReference>
<sequence length="129" mass="15112">MSIEFDVSELKQFRDALKDFGLQIDGIIEKAIRNIAMRELRDVKHNTPKDTKTLINGWSIGDLKKNGSEFEITLYNNTEYADYVEFGHRTRDHKKWVPGVFMLTIAENKIDREIENIVDKYLEEAFSKL</sequence>
<dbReference type="EMBL" id="JBEPMA010000001">
    <property type="protein sequence ID" value="MET3616596.1"/>
    <property type="molecule type" value="Genomic_DNA"/>
</dbReference>
<evidence type="ECO:0000313" key="1">
    <source>
        <dbReference type="EMBL" id="MET3616596.1"/>
    </source>
</evidence>
<reference evidence="1 2" key="1">
    <citation type="submission" date="2024-06" db="EMBL/GenBank/DDBJ databases">
        <title>Genomic Encyclopedia of Type Strains, Phase IV (KMG-IV): sequencing the most valuable type-strain genomes for metagenomic binning, comparative biology and taxonomic classification.</title>
        <authorList>
            <person name="Goeker M."/>
        </authorList>
    </citation>
    <scope>NUCLEOTIDE SEQUENCE [LARGE SCALE GENOMIC DNA]</scope>
    <source>
        <strain evidence="1 2">DSM 21460</strain>
    </source>
</reference>
<accession>A0ABV2J750</accession>
<dbReference type="Pfam" id="PF04883">
    <property type="entry name" value="HK97-gp10_like"/>
    <property type="match status" value="1"/>
</dbReference>
<proteinExistence type="predicted"/>
<dbReference type="Proteomes" id="UP001549162">
    <property type="component" value="Unassembled WGS sequence"/>
</dbReference>
<evidence type="ECO:0000313" key="2">
    <source>
        <dbReference type="Proteomes" id="UP001549162"/>
    </source>
</evidence>
<name>A0ABV2J750_9FIRM</name>
<keyword evidence="2" id="KW-1185">Reference proteome</keyword>
<protein>
    <recommendedName>
        <fullName evidence="3">HK97 gp10 family phage protein</fullName>
    </recommendedName>
</protein>
<comment type="caution">
    <text evidence="1">The sequence shown here is derived from an EMBL/GenBank/DDBJ whole genome shotgun (WGS) entry which is preliminary data.</text>
</comment>
<evidence type="ECO:0008006" key="3">
    <source>
        <dbReference type="Google" id="ProtNLM"/>
    </source>
</evidence>
<dbReference type="RefSeq" id="WP_354366602.1">
    <property type="nucleotide sequence ID" value="NZ_JBEPMA010000001.1"/>
</dbReference>